<dbReference type="AlphaFoldDB" id="A0A4V2F4C3"/>
<proteinExistence type="predicted"/>
<accession>A0A4V2F4C3</accession>
<keyword evidence="3" id="KW-1185">Reference proteome</keyword>
<keyword evidence="1" id="KW-0812">Transmembrane</keyword>
<dbReference type="EMBL" id="SGXD01000003">
    <property type="protein sequence ID" value="RZS87107.1"/>
    <property type="molecule type" value="Genomic_DNA"/>
</dbReference>
<evidence type="ECO:0000313" key="3">
    <source>
        <dbReference type="Proteomes" id="UP000293638"/>
    </source>
</evidence>
<sequence>MTPDRSPARVRPGHAVAPRSDDGWGVLSYLLTGVFLWGGLGWLGDDLLGTAFLLPVGLVLGAALAVYTVYVRFGRDPLSTPECGTRPEAQEGRR</sequence>
<comment type="caution">
    <text evidence="2">The sequence shown here is derived from an EMBL/GenBank/DDBJ whole genome shotgun (WGS) entry which is preliminary data.</text>
</comment>
<name>A0A4V2F4C3_9ACTN</name>
<reference evidence="2 3" key="1">
    <citation type="submission" date="2019-02" db="EMBL/GenBank/DDBJ databases">
        <title>Genomic Encyclopedia of Type Strains, Phase IV (KMG-IV): sequencing the most valuable type-strain genomes for metagenomic binning, comparative biology and taxonomic classification.</title>
        <authorList>
            <person name="Goeker M."/>
        </authorList>
    </citation>
    <scope>NUCLEOTIDE SEQUENCE [LARGE SCALE GENOMIC DNA]</scope>
    <source>
        <strain evidence="2 3">DSM 45622</strain>
    </source>
</reference>
<organism evidence="2 3">
    <name type="scientific">Motilibacter rhizosphaerae</name>
    <dbReference type="NCBI Taxonomy" id="598652"/>
    <lineage>
        <taxon>Bacteria</taxon>
        <taxon>Bacillati</taxon>
        <taxon>Actinomycetota</taxon>
        <taxon>Actinomycetes</taxon>
        <taxon>Motilibacterales</taxon>
        <taxon>Motilibacteraceae</taxon>
        <taxon>Motilibacter</taxon>
    </lineage>
</organism>
<evidence type="ECO:0000256" key="1">
    <source>
        <dbReference type="SAM" id="Phobius"/>
    </source>
</evidence>
<feature type="transmembrane region" description="Helical" evidence="1">
    <location>
        <begin position="50"/>
        <end position="70"/>
    </location>
</feature>
<protein>
    <submittedName>
        <fullName evidence="2">Uncharacterized protein</fullName>
    </submittedName>
</protein>
<gene>
    <name evidence="2" type="ORF">EV189_2529</name>
</gene>
<dbReference type="Proteomes" id="UP000293638">
    <property type="component" value="Unassembled WGS sequence"/>
</dbReference>
<keyword evidence="1" id="KW-1133">Transmembrane helix</keyword>
<keyword evidence="1" id="KW-0472">Membrane</keyword>
<evidence type="ECO:0000313" key="2">
    <source>
        <dbReference type="EMBL" id="RZS87107.1"/>
    </source>
</evidence>
<feature type="transmembrane region" description="Helical" evidence="1">
    <location>
        <begin position="26"/>
        <end position="44"/>
    </location>
</feature>